<dbReference type="Pfam" id="PF02133">
    <property type="entry name" value="Transp_cyt_pur"/>
    <property type="match status" value="1"/>
</dbReference>
<keyword evidence="10" id="KW-1185">Reference proteome</keyword>
<evidence type="ECO:0000256" key="1">
    <source>
        <dbReference type="ARBA" id="ARBA00004141"/>
    </source>
</evidence>
<reference evidence="9 10" key="2">
    <citation type="submission" date="2015-05" db="EMBL/GenBank/DDBJ databases">
        <authorList>
            <person name="Morales-Cruz A."/>
            <person name="Amrine K.C."/>
            <person name="Cantu D."/>
        </authorList>
    </citation>
    <scope>NUCLEOTIDE SEQUENCE [LARGE SCALE GENOMIC DNA]</scope>
    <source>
        <strain evidence="9">UCRPC4</strain>
    </source>
</reference>
<evidence type="ECO:0000256" key="8">
    <source>
        <dbReference type="SAM" id="Phobius"/>
    </source>
</evidence>
<evidence type="ECO:0000256" key="4">
    <source>
        <dbReference type="ARBA" id="ARBA00022692"/>
    </source>
</evidence>
<keyword evidence="5 8" id="KW-1133">Transmembrane helix</keyword>
<dbReference type="GO" id="GO:0000329">
    <property type="term" value="C:fungal-type vacuole membrane"/>
    <property type="evidence" value="ECO:0007669"/>
    <property type="project" value="TreeGrafter"/>
</dbReference>
<dbReference type="Proteomes" id="UP000053317">
    <property type="component" value="Unassembled WGS sequence"/>
</dbReference>
<feature type="transmembrane region" description="Helical" evidence="8">
    <location>
        <begin position="215"/>
        <end position="235"/>
    </location>
</feature>
<evidence type="ECO:0000313" key="10">
    <source>
        <dbReference type="Proteomes" id="UP000053317"/>
    </source>
</evidence>
<keyword evidence="6 7" id="KW-0472">Membrane</keyword>
<dbReference type="PANTHER" id="PTHR31806:SF7">
    <property type="entry name" value="TRANSPORTER, PUTATIVE (AFU_ORTHOLOGUE AFUA_2G04690)-RELATED"/>
    <property type="match status" value="1"/>
</dbReference>
<comment type="subcellular location">
    <subcellularLocation>
        <location evidence="1">Membrane</location>
        <topology evidence="1">Multi-pass membrane protein</topology>
    </subcellularLocation>
</comment>
<proteinExistence type="inferred from homology"/>
<protein>
    <submittedName>
        <fullName evidence="9">Putative ncs family nucleoside</fullName>
    </submittedName>
</protein>
<reference evidence="9 10" key="1">
    <citation type="submission" date="2015-05" db="EMBL/GenBank/DDBJ databases">
        <title>Distinctive expansion of gene families associated with plant cell wall degradation and secondary metabolism in the genomes of grapevine trunk pathogens.</title>
        <authorList>
            <person name="Lawrence D.P."/>
            <person name="Travadon R."/>
            <person name="Rolshausen P.E."/>
            <person name="Baumgartner K."/>
        </authorList>
    </citation>
    <scope>NUCLEOTIDE SEQUENCE [LARGE SCALE GENOMIC DNA]</scope>
    <source>
        <strain evidence="9">UCRPC4</strain>
    </source>
</reference>
<dbReference type="GO" id="GO:0005886">
    <property type="term" value="C:plasma membrane"/>
    <property type="evidence" value="ECO:0007669"/>
    <property type="project" value="TreeGrafter"/>
</dbReference>
<dbReference type="Gene3D" id="1.10.4160.10">
    <property type="entry name" value="Hydantoin permease"/>
    <property type="match status" value="2"/>
</dbReference>
<evidence type="ECO:0000313" key="9">
    <source>
        <dbReference type="EMBL" id="KKY17441.1"/>
    </source>
</evidence>
<feature type="transmembrane region" description="Helical" evidence="8">
    <location>
        <begin position="466"/>
        <end position="485"/>
    </location>
</feature>
<dbReference type="PIRSF" id="PIRSF002744">
    <property type="entry name" value="Pur-cyt_permease"/>
    <property type="match status" value="1"/>
</dbReference>
<feature type="transmembrane region" description="Helical" evidence="8">
    <location>
        <begin position="315"/>
        <end position="339"/>
    </location>
</feature>
<dbReference type="GO" id="GO:0022857">
    <property type="term" value="F:transmembrane transporter activity"/>
    <property type="evidence" value="ECO:0007669"/>
    <property type="project" value="InterPro"/>
</dbReference>
<gene>
    <name evidence="9" type="ORF">UCRPC4_g05583</name>
</gene>
<dbReference type="PANTHER" id="PTHR31806">
    <property type="entry name" value="PURINE-CYTOSINE PERMEASE FCY2-RELATED"/>
    <property type="match status" value="1"/>
</dbReference>
<keyword evidence="4 8" id="KW-0812">Transmembrane</keyword>
<accession>A0A0G2E543</accession>
<sequence length="492" mass="54028">MADLNKSQDIRSIDTEKQQSINLNISDGVLSDGRVVDHGHIISNDHVVDPEDPGELRVLEIRQKFSALRSLRDWEQWLDAKMGVEGQGVERIPEDKRVPPSRLNMIFIWFSNLMTPGGIPVGILGPEFGLSLSTSLILTIFATILGSAFPAFTATFSSATGLRQIAVSRYAFGIQGAKLCGLLNIIVNIGFGVVNSIVSGQLLRAVSGDTLPLEIGIVIIAVLGTVISVFGFRIIHTYERYAWILIFVLLLTHWGEAGHLFKLTRNEAHGLDYTGDCLSYFAIVFGSCTGSRVSDAYEDGGSGALILATLHPSGFGKFVCVMYSLSFLGNIIPIIYSSALSVQLWGRHFHAIPRFIWCTVLGVIMLVLGLSGRNVLETILSNFLSLLGYWTIAYTVIMFEEHFLFRKLVLKAGYDLHGWQDQKKMPLGHAGTGALIAGFGVAFVGMNQTWYVGPVAKKIGAYGGDVGDYFSFVVSLVMYPVFRWLEIKFTGR</sequence>
<dbReference type="AlphaFoldDB" id="A0A0G2E543"/>
<feature type="transmembrane region" description="Helical" evidence="8">
    <location>
        <begin position="383"/>
        <end position="405"/>
    </location>
</feature>
<dbReference type="OrthoDB" id="5428495at2759"/>
<keyword evidence="3 7" id="KW-0813">Transport</keyword>
<evidence type="ECO:0000256" key="6">
    <source>
        <dbReference type="ARBA" id="ARBA00023136"/>
    </source>
</evidence>
<organism evidence="9 10">
    <name type="scientific">Phaeomoniella chlamydospora</name>
    <name type="common">Phaeoacremonium chlamydosporum</name>
    <dbReference type="NCBI Taxonomy" id="158046"/>
    <lineage>
        <taxon>Eukaryota</taxon>
        <taxon>Fungi</taxon>
        <taxon>Dikarya</taxon>
        <taxon>Ascomycota</taxon>
        <taxon>Pezizomycotina</taxon>
        <taxon>Eurotiomycetes</taxon>
        <taxon>Chaetothyriomycetidae</taxon>
        <taxon>Phaeomoniellales</taxon>
        <taxon>Phaeomoniellaceae</taxon>
        <taxon>Phaeomoniella</taxon>
    </lineage>
</organism>
<feature type="transmembrane region" description="Helical" evidence="8">
    <location>
        <begin position="179"/>
        <end position="203"/>
    </location>
</feature>
<dbReference type="InterPro" id="IPR001248">
    <property type="entry name" value="Pur-cyt_permease"/>
</dbReference>
<dbReference type="EMBL" id="LCWF01000146">
    <property type="protein sequence ID" value="KKY17441.1"/>
    <property type="molecule type" value="Genomic_DNA"/>
</dbReference>
<comment type="caution">
    <text evidence="9">The sequence shown here is derived from an EMBL/GenBank/DDBJ whole genome shotgun (WGS) entry which is preliminary data.</text>
</comment>
<name>A0A0G2E543_PHACM</name>
<evidence type="ECO:0000256" key="7">
    <source>
        <dbReference type="PIRNR" id="PIRNR002744"/>
    </source>
</evidence>
<evidence type="ECO:0000256" key="5">
    <source>
        <dbReference type="ARBA" id="ARBA00022989"/>
    </source>
</evidence>
<evidence type="ECO:0000256" key="2">
    <source>
        <dbReference type="ARBA" id="ARBA00008974"/>
    </source>
</evidence>
<comment type="similarity">
    <text evidence="2 7">Belongs to the purine-cytosine permease (2.A.39) family.</text>
</comment>
<feature type="transmembrane region" description="Helical" evidence="8">
    <location>
        <begin position="351"/>
        <end position="371"/>
    </location>
</feature>
<evidence type="ECO:0000256" key="3">
    <source>
        <dbReference type="ARBA" id="ARBA00022448"/>
    </source>
</evidence>
<feature type="transmembrane region" description="Helical" evidence="8">
    <location>
        <begin position="106"/>
        <end position="124"/>
    </location>
</feature>
<feature type="transmembrane region" description="Helical" evidence="8">
    <location>
        <begin position="426"/>
        <end position="446"/>
    </location>
</feature>
<dbReference type="InterPro" id="IPR026030">
    <property type="entry name" value="Pur-cyt_permease_Fcy2/21/22"/>
</dbReference>
<feature type="transmembrane region" description="Helical" evidence="8">
    <location>
        <begin position="136"/>
        <end position="159"/>
    </location>
</feature>